<comment type="caution">
    <text evidence="2">The sequence shown here is derived from an EMBL/GenBank/DDBJ whole genome shotgun (WGS) entry which is preliminary data.</text>
</comment>
<organism evidence="2 3">
    <name type="scientific">Stephanodiscus triporus</name>
    <dbReference type="NCBI Taxonomy" id="2934178"/>
    <lineage>
        <taxon>Eukaryota</taxon>
        <taxon>Sar</taxon>
        <taxon>Stramenopiles</taxon>
        <taxon>Ochrophyta</taxon>
        <taxon>Bacillariophyta</taxon>
        <taxon>Coscinodiscophyceae</taxon>
        <taxon>Thalassiosirophycidae</taxon>
        <taxon>Stephanodiscales</taxon>
        <taxon>Stephanodiscaceae</taxon>
        <taxon>Stephanodiscus</taxon>
    </lineage>
</organism>
<dbReference type="EMBL" id="JALLAZ020000998">
    <property type="protein sequence ID" value="KAL3782856.1"/>
    <property type="molecule type" value="Genomic_DNA"/>
</dbReference>
<evidence type="ECO:0000256" key="1">
    <source>
        <dbReference type="SAM" id="MobiDB-lite"/>
    </source>
</evidence>
<dbReference type="Pfam" id="PF10294">
    <property type="entry name" value="Methyltransf_16"/>
    <property type="match status" value="1"/>
</dbReference>
<evidence type="ECO:0008006" key="4">
    <source>
        <dbReference type="Google" id="ProtNLM"/>
    </source>
</evidence>
<feature type="compositionally biased region" description="Basic and acidic residues" evidence="1">
    <location>
        <begin position="158"/>
        <end position="169"/>
    </location>
</feature>
<name>A0ABD3P607_9STRA</name>
<accession>A0ABD3P607</accession>
<dbReference type="Proteomes" id="UP001530315">
    <property type="component" value="Unassembled WGS sequence"/>
</dbReference>
<gene>
    <name evidence="2" type="ORF">ACHAW5_010622</name>
</gene>
<evidence type="ECO:0000313" key="2">
    <source>
        <dbReference type="EMBL" id="KAL3782856.1"/>
    </source>
</evidence>
<sequence length="247" mass="27581">MAEYHHVNRVGDVGEAFLTIKDTPVYFSEDWNAGIGGGLWSTGLALAKYFERHADDVANNLKRLASVKYSSQRRNRSVENDNGDGRGISALELGSGNGFLSVCLLAVAAHRVIPLDELVVTDMADHLDLMARTLNANAHVWDRLTVLRAGNDGANEEYDGRLSETRPDDNQQQPSATRVFVTEHMWESLSQKPHSCNRTKSVTMTDTQPVFFDLLTEAGFRYEKLADHLLEREFRGSNFGIIAIQKQ</sequence>
<dbReference type="AlphaFoldDB" id="A0ABD3P607"/>
<feature type="region of interest" description="Disordered" evidence="1">
    <location>
        <begin position="155"/>
        <end position="175"/>
    </location>
</feature>
<protein>
    <recommendedName>
        <fullName evidence="4">Calmodulin-lysine N-methyltransferase</fullName>
    </recommendedName>
</protein>
<dbReference type="InterPro" id="IPR029063">
    <property type="entry name" value="SAM-dependent_MTases_sf"/>
</dbReference>
<evidence type="ECO:0000313" key="3">
    <source>
        <dbReference type="Proteomes" id="UP001530315"/>
    </source>
</evidence>
<proteinExistence type="predicted"/>
<dbReference type="InterPro" id="IPR019410">
    <property type="entry name" value="Methyltransf_16"/>
</dbReference>
<keyword evidence="3" id="KW-1185">Reference proteome</keyword>
<reference evidence="2 3" key="1">
    <citation type="submission" date="2024-10" db="EMBL/GenBank/DDBJ databases">
        <title>Updated reference genomes for cyclostephanoid diatoms.</title>
        <authorList>
            <person name="Roberts W.R."/>
            <person name="Alverson A.J."/>
        </authorList>
    </citation>
    <scope>NUCLEOTIDE SEQUENCE [LARGE SCALE GENOMIC DNA]</scope>
    <source>
        <strain evidence="2 3">AJA276-08</strain>
    </source>
</reference>
<dbReference type="Gene3D" id="3.40.50.150">
    <property type="entry name" value="Vaccinia Virus protein VP39"/>
    <property type="match status" value="1"/>
</dbReference>